<accession>A0A1I8IYY4</accession>
<dbReference type="InterPro" id="IPR050933">
    <property type="entry name" value="Circadian_TF"/>
</dbReference>
<evidence type="ECO:0000313" key="2">
    <source>
        <dbReference type="Proteomes" id="UP000095280"/>
    </source>
</evidence>
<dbReference type="PROSITE" id="PS50888">
    <property type="entry name" value="BHLH"/>
    <property type="match status" value="1"/>
</dbReference>
<dbReference type="InterPro" id="IPR036638">
    <property type="entry name" value="HLH_DNA-bd_sf"/>
</dbReference>
<feature type="domain" description="BHLH" evidence="1">
    <location>
        <begin position="1"/>
        <end position="43"/>
    </location>
</feature>
<dbReference type="GO" id="GO:0003700">
    <property type="term" value="F:DNA-binding transcription factor activity"/>
    <property type="evidence" value="ECO:0007669"/>
    <property type="project" value="InterPro"/>
</dbReference>
<dbReference type="SMART" id="SM00353">
    <property type="entry name" value="HLH"/>
    <property type="match status" value="1"/>
</dbReference>
<organism evidence="2 3">
    <name type="scientific">Macrostomum lignano</name>
    <dbReference type="NCBI Taxonomy" id="282301"/>
    <lineage>
        <taxon>Eukaryota</taxon>
        <taxon>Metazoa</taxon>
        <taxon>Spiralia</taxon>
        <taxon>Lophotrochozoa</taxon>
        <taxon>Platyhelminthes</taxon>
        <taxon>Rhabditophora</taxon>
        <taxon>Macrostomorpha</taxon>
        <taxon>Macrostomida</taxon>
        <taxon>Macrostomidae</taxon>
        <taxon>Macrostomum</taxon>
    </lineage>
</organism>
<dbReference type="Gene3D" id="3.30.450.20">
    <property type="entry name" value="PAS domain"/>
    <property type="match status" value="1"/>
</dbReference>
<dbReference type="SUPFAM" id="SSF47459">
    <property type="entry name" value="HLH, helix-loop-helix DNA-binding domain"/>
    <property type="match status" value="1"/>
</dbReference>
<dbReference type="GO" id="GO:0046983">
    <property type="term" value="F:protein dimerization activity"/>
    <property type="evidence" value="ECO:0007669"/>
    <property type="project" value="InterPro"/>
</dbReference>
<evidence type="ECO:0000313" key="3">
    <source>
        <dbReference type="WBParaSite" id="maker-uti_cns_0019141-snap-gene-0.3-mRNA-1"/>
    </source>
</evidence>
<dbReference type="WBParaSite" id="maker-uti_cns_0019141-snap-gene-0.3-mRNA-1">
    <property type="protein sequence ID" value="maker-uti_cns_0019141-snap-gene-0.3-mRNA-1"/>
    <property type="gene ID" value="maker-uti_cns_0019141-snap-gene-0.3"/>
</dbReference>
<dbReference type="GO" id="GO:0005667">
    <property type="term" value="C:transcription regulator complex"/>
    <property type="evidence" value="ECO:0007669"/>
    <property type="project" value="InterPro"/>
</dbReference>
<dbReference type="GO" id="GO:0005737">
    <property type="term" value="C:cytoplasm"/>
    <property type="evidence" value="ECO:0007669"/>
    <property type="project" value="InterPro"/>
</dbReference>
<reference evidence="3" key="1">
    <citation type="submission" date="2016-11" db="UniProtKB">
        <authorList>
            <consortium name="WormBaseParasite"/>
        </authorList>
    </citation>
    <scope>IDENTIFICATION</scope>
</reference>
<sequence length="152" mass="17429">MRRDKMNGYIQEMASLVPLCRSASRKLDKLTVMRMTAQHLKTLRLRRLGNGGSGGPRPRRARILYASKGSDWPSKDSKCPEFEPRDLIGHNLFDIVHPKDVNLVKEQLVQPDSLQDLEGEQLDLSGVSFGLRRHFYCRIRTDVWAQLKAEGR</sequence>
<dbReference type="InterPro" id="IPR000014">
    <property type="entry name" value="PAS"/>
</dbReference>
<dbReference type="InterPro" id="IPR001067">
    <property type="entry name" value="Nuc_translocat"/>
</dbReference>
<dbReference type="GO" id="GO:0005634">
    <property type="term" value="C:nucleus"/>
    <property type="evidence" value="ECO:0007669"/>
    <property type="project" value="InterPro"/>
</dbReference>
<dbReference type="AlphaFoldDB" id="A0A1I8IYY4"/>
<dbReference type="Proteomes" id="UP000095280">
    <property type="component" value="Unplaced"/>
</dbReference>
<dbReference type="Pfam" id="PF00010">
    <property type="entry name" value="HLH"/>
    <property type="match status" value="1"/>
</dbReference>
<dbReference type="PANTHER" id="PTHR23042">
    <property type="entry name" value="CIRCADIAN PROTEIN CLOCK/ARNT/BMAL/PAS"/>
    <property type="match status" value="1"/>
</dbReference>
<keyword evidence="2" id="KW-1185">Reference proteome</keyword>
<protein>
    <submittedName>
        <fullName evidence="3">BHLH domain-containing protein</fullName>
    </submittedName>
</protein>
<proteinExistence type="predicted"/>
<name>A0A1I8IYY4_9PLAT</name>
<evidence type="ECO:0000259" key="1">
    <source>
        <dbReference type="PROSITE" id="PS50888"/>
    </source>
</evidence>
<dbReference type="Gene3D" id="4.10.280.10">
    <property type="entry name" value="Helix-loop-helix DNA-binding domain"/>
    <property type="match status" value="1"/>
</dbReference>
<dbReference type="PRINTS" id="PR00785">
    <property type="entry name" value="NCTRNSLOCATR"/>
</dbReference>
<dbReference type="CDD" id="cd00130">
    <property type="entry name" value="PAS"/>
    <property type="match status" value="1"/>
</dbReference>
<dbReference type="InterPro" id="IPR011598">
    <property type="entry name" value="bHLH_dom"/>
</dbReference>